<dbReference type="AlphaFoldDB" id="A0A2T7PKS6"/>
<accession>A0A2T7PKS6</accession>
<reference evidence="1 2" key="1">
    <citation type="submission" date="2018-04" db="EMBL/GenBank/DDBJ databases">
        <title>The genome of golden apple snail Pomacea canaliculata provides insight into stress tolerance and invasive adaptation.</title>
        <authorList>
            <person name="Liu C."/>
            <person name="Liu B."/>
            <person name="Ren Y."/>
            <person name="Zhang Y."/>
            <person name="Wang H."/>
            <person name="Li S."/>
            <person name="Jiang F."/>
            <person name="Yin L."/>
            <person name="Zhang G."/>
            <person name="Qian W."/>
            <person name="Fan W."/>
        </authorList>
    </citation>
    <scope>NUCLEOTIDE SEQUENCE [LARGE SCALE GENOMIC DNA]</scope>
    <source>
        <strain evidence="1">SZHN2017</strain>
        <tissue evidence="1">Muscle</tissue>
    </source>
</reference>
<dbReference type="Proteomes" id="UP000245119">
    <property type="component" value="Linkage Group LG3"/>
</dbReference>
<protein>
    <submittedName>
        <fullName evidence="1">Uncharacterized protein</fullName>
    </submittedName>
</protein>
<evidence type="ECO:0000313" key="2">
    <source>
        <dbReference type="Proteomes" id="UP000245119"/>
    </source>
</evidence>
<evidence type="ECO:0000313" key="1">
    <source>
        <dbReference type="EMBL" id="PVD34002.1"/>
    </source>
</evidence>
<gene>
    <name evidence="1" type="ORF">C0Q70_05264</name>
</gene>
<sequence length="107" mass="11822">MAGSCPGARAAGRPGGPSYRRFRTRLRELGAAAASTWALRQVKDGENDSLAFEGLLAVPSFRRRVQLKHQDDEERLSAIFTLPCAYLPTRPDSQAFCTPRDRMKTAV</sequence>
<name>A0A2T7PKS6_POMCA</name>
<dbReference type="EMBL" id="PZQS01000003">
    <property type="protein sequence ID" value="PVD34002.1"/>
    <property type="molecule type" value="Genomic_DNA"/>
</dbReference>
<comment type="caution">
    <text evidence="1">The sequence shown here is derived from an EMBL/GenBank/DDBJ whole genome shotgun (WGS) entry which is preliminary data.</text>
</comment>
<keyword evidence="2" id="KW-1185">Reference proteome</keyword>
<organism evidence="1 2">
    <name type="scientific">Pomacea canaliculata</name>
    <name type="common">Golden apple snail</name>
    <dbReference type="NCBI Taxonomy" id="400727"/>
    <lineage>
        <taxon>Eukaryota</taxon>
        <taxon>Metazoa</taxon>
        <taxon>Spiralia</taxon>
        <taxon>Lophotrochozoa</taxon>
        <taxon>Mollusca</taxon>
        <taxon>Gastropoda</taxon>
        <taxon>Caenogastropoda</taxon>
        <taxon>Architaenioglossa</taxon>
        <taxon>Ampullarioidea</taxon>
        <taxon>Ampullariidae</taxon>
        <taxon>Pomacea</taxon>
    </lineage>
</organism>
<proteinExistence type="predicted"/>